<evidence type="ECO:0000259" key="2">
    <source>
        <dbReference type="Pfam" id="PF12904"/>
    </source>
</evidence>
<accession>A0A7X9RY99</accession>
<dbReference type="InterPro" id="IPR017853">
    <property type="entry name" value="GH"/>
</dbReference>
<dbReference type="PANTHER" id="PTHR37836:SF3">
    <property type="entry name" value="ENDOGLUCANASE"/>
    <property type="match status" value="1"/>
</dbReference>
<organism evidence="4 5">
    <name type="scientific">Flammeovirga aprica JL-4</name>
    <dbReference type="NCBI Taxonomy" id="694437"/>
    <lineage>
        <taxon>Bacteria</taxon>
        <taxon>Pseudomonadati</taxon>
        <taxon>Bacteroidota</taxon>
        <taxon>Cytophagia</taxon>
        <taxon>Cytophagales</taxon>
        <taxon>Flammeovirgaceae</taxon>
        <taxon>Flammeovirga</taxon>
    </lineage>
</organism>
<evidence type="ECO:0000313" key="5">
    <source>
        <dbReference type="Proteomes" id="UP000576082"/>
    </source>
</evidence>
<dbReference type="Proteomes" id="UP000576082">
    <property type="component" value="Unassembled WGS sequence"/>
</dbReference>
<dbReference type="EMBL" id="JABANE010000076">
    <property type="protein sequence ID" value="NME70867.1"/>
    <property type="molecule type" value="Genomic_DNA"/>
</dbReference>
<dbReference type="Pfam" id="PF13204">
    <property type="entry name" value="Apiosidase"/>
    <property type="match status" value="1"/>
</dbReference>
<dbReference type="SUPFAM" id="SSF51445">
    <property type="entry name" value="(Trans)glycosidases"/>
    <property type="match status" value="1"/>
</dbReference>
<dbReference type="AlphaFoldDB" id="A0A7X9RY99"/>
<reference evidence="4 5" key="1">
    <citation type="submission" date="2020-04" db="EMBL/GenBank/DDBJ databases">
        <title>Flammeovirga sp. SR4, a novel species isolated from seawater.</title>
        <authorList>
            <person name="Wang X."/>
        </authorList>
    </citation>
    <scope>NUCLEOTIDE SEQUENCE [LARGE SCALE GENOMIC DNA]</scope>
    <source>
        <strain evidence="4 5">ATCC 23126</strain>
    </source>
</reference>
<dbReference type="InterPro" id="IPR024749">
    <property type="entry name" value="Collagen-bd_put"/>
</dbReference>
<dbReference type="RefSeq" id="WP_169659094.1">
    <property type="nucleotide sequence ID" value="NZ_JABANE010000076.1"/>
</dbReference>
<sequence>MRPLFLMLCIGMFFNTVSAQNTKLLKVSENSKYLETVDNEPFFWLGGTAWEMIHRLTKEEIDLYMEDRHSKGFTVIQTVVLAELDGLNTPNAYGHKPLVNNDPTKINENYFELVDYVIDKADELGMYIALLPTWGDKFNLKWGEGPIIFNGENAERFGEIVAQRYLDKNNLIWVLGGDRMPEDEMQREVIEGMAKGIQSKDTRHLITYHPAAPFLATDSVNEPWLDFDMFQSGHDRDLKEYEFVFRSREVKPLRPVIEAEPRYENSLEKFWEDGEHDWMDDSDVRTTAYWTMLAGAAGYTYGCHDILQMYTLDKEPVNKVRTGWKEALHLSGSKHMLYMKQLFTSFPWQKMENNQRLILSDNEEDQGYILASMGQDKDFILAYSPWGRAVQLDLSELGNREVKAYWFNPRSGEKLVIGNYKTTEQPTFTPWSSGRGSDFVLVILAVDSKITF</sequence>
<proteinExistence type="predicted"/>
<evidence type="ECO:0000259" key="3">
    <source>
        <dbReference type="Pfam" id="PF13204"/>
    </source>
</evidence>
<keyword evidence="1" id="KW-0732">Signal</keyword>
<keyword evidence="5" id="KW-1185">Reference proteome</keyword>
<evidence type="ECO:0000256" key="1">
    <source>
        <dbReference type="SAM" id="SignalP"/>
    </source>
</evidence>
<feature type="domain" description="Apiosidase-like catalytic" evidence="3">
    <location>
        <begin position="28"/>
        <end position="349"/>
    </location>
</feature>
<evidence type="ECO:0000313" key="4">
    <source>
        <dbReference type="EMBL" id="NME70867.1"/>
    </source>
</evidence>
<feature type="domain" description="Putative collagen-binding" evidence="2">
    <location>
        <begin position="354"/>
        <end position="443"/>
    </location>
</feature>
<name>A0A7X9RY99_9BACT</name>
<dbReference type="Gene3D" id="3.20.20.80">
    <property type="entry name" value="Glycosidases"/>
    <property type="match status" value="1"/>
</dbReference>
<gene>
    <name evidence="4" type="ORF">HHU12_23030</name>
</gene>
<dbReference type="InterPro" id="IPR025277">
    <property type="entry name" value="Apiosidase-like_cat_dom"/>
</dbReference>
<dbReference type="PANTHER" id="PTHR37836">
    <property type="entry name" value="LMO1036 PROTEIN"/>
    <property type="match status" value="1"/>
</dbReference>
<dbReference type="Pfam" id="PF12904">
    <property type="entry name" value="Collagen_bind_2"/>
    <property type="match status" value="1"/>
</dbReference>
<feature type="chain" id="PRO_5030844203" evidence="1">
    <location>
        <begin position="20"/>
        <end position="452"/>
    </location>
</feature>
<comment type="caution">
    <text evidence="4">The sequence shown here is derived from an EMBL/GenBank/DDBJ whole genome shotgun (WGS) entry which is preliminary data.</text>
</comment>
<protein>
    <submittedName>
        <fullName evidence="4">DUF4038 domain-containing protein</fullName>
    </submittedName>
</protein>
<feature type="signal peptide" evidence="1">
    <location>
        <begin position="1"/>
        <end position="19"/>
    </location>
</feature>